<proteinExistence type="predicted"/>
<dbReference type="Proteomes" id="UP001152755">
    <property type="component" value="Unassembled WGS sequence"/>
</dbReference>
<evidence type="ECO:0000256" key="1">
    <source>
        <dbReference type="SAM" id="MobiDB-lite"/>
    </source>
</evidence>
<feature type="domain" description="DUF8176" evidence="3">
    <location>
        <begin position="123"/>
        <end position="240"/>
    </location>
</feature>
<keyword evidence="2" id="KW-1133">Transmembrane helix</keyword>
<evidence type="ECO:0000259" key="3">
    <source>
        <dbReference type="Pfam" id="PF26527"/>
    </source>
</evidence>
<evidence type="ECO:0000256" key="2">
    <source>
        <dbReference type="SAM" id="Phobius"/>
    </source>
</evidence>
<dbReference type="RefSeq" id="WP_277832104.1">
    <property type="nucleotide sequence ID" value="NZ_JAAIVF010000002.1"/>
</dbReference>
<evidence type="ECO:0000313" key="4">
    <source>
        <dbReference type="EMBL" id="MDG3014207.1"/>
    </source>
</evidence>
<keyword evidence="5" id="KW-1185">Reference proteome</keyword>
<dbReference type="InterPro" id="IPR058489">
    <property type="entry name" value="DUF8176"/>
</dbReference>
<feature type="transmembrane region" description="Helical" evidence="2">
    <location>
        <begin position="81"/>
        <end position="103"/>
    </location>
</feature>
<dbReference type="EMBL" id="JANRHA010000003">
    <property type="protein sequence ID" value="MDG3014207.1"/>
    <property type="molecule type" value="Genomic_DNA"/>
</dbReference>
<sequence length="243" mass="24666">MNDQDRYPDSAHSPAPAGGPADAAAPTDAGAPLHHPSAGVDWGYDLPPTSADAGMQWTTPALPPMTEITGLPRRREFGRPIALTVAGLAVVGGVVAGGVFAAGAGQVTPHAVPAPPAPPASAAWCHAGTVDGAVTVNGLGGTVDGPDAIALFEHGYYDLRSGTAAHRAVAPGAAVPDAAAIQTGIDTIPKGTQWCAEVRPDGPDTYAVTVRERRPEGAERTWPQTVTTTLVDGKTLITSIRAR</sequence>
<comment type="caution">
    <text evidence="4">The sequence shown here is derived from an EMBL/GenBank/DDBJ whole genome shotgun (WGS) entry which is preliminary data.</text>
</comment>
<dbReference type="AlphaFoldDB" id="A0A9X4LZS6"/>
<evidence type="ECO:0000313" key="5">
    <source>
        <dbReference type="Proteomes" id="UP001152755"/>
    </source>
</evidence>
<feature type="region of interest" description="Disordered" evidence="1">
    <location>
        <begin position="1"/>
        <end position="47"/>
    </location>
</feature>
<accession>A0A9X4LZS6</accession>
<organism evidence="4 5">
    <name type="scientific">Speluncibacter jeojiensis</name>
    <dbReference type="NCBI Taxonomy" id="2710754"/>
    <lineage>
        <taxon>Bacteria</taxon>
        <taxon>Bacillati</taxon>
        <taxon>Actinomycetota</taxon>
        <taxon>Actinomycetes</taxon>
        <taxon>Mycobacteriales</taxon>
        <taxon>Speluncibacteraceae</taxon>
        <taxon>Speluncibacter</taxon>
    </lineage>
</organism>
<keyword evidence="2" id="KW-0812">Transmembrane</keyword>
<protein>
    <recommendedName>
        <fullName evidence="3">DUF8176 domain-containing protein</fullName>
    </recommendedName>
</protein>
<reference evidence="4" key="1">
    <citation type="submission" date="2022-08" db="EMBL/GenBank/DDBJ databases">
        <title>Genome analysis of Corynebacteriales strain.</title>
        <authorList>
            <person name="Lee S.D."/>
        </authorList>
    </citation>
    <scope>NUCLEOTIDE SEQUENCE</scope>
    <source>
        <strain evidence="4">D3-21</strain>
    </source>
</reference>
<feature type="compositionally biased region" description="Low complexity" evidence="1">
    <location>
        <begin position="10"/>
        <end position="32"/>
    </location>
</feature>
<name>A0A9X4LZS6_9ACTN</name>
<keyword evidence="2" id="KW-0472">Membrane</keyword>
<gene>
    <name evidence="4" type="ORF">NVS88_06520</name>
</gene>
<dbReference type="Pfam" id="PF26527">
    <property type="entry name" value="DUF8176"/>
    <property type="match status" value="1"/>
</dbReference>